<dbReference type="GO" id="GO:0043169">
    <property type="term" value="F:cation binding"/>
    <property type="evidence" value="ECO:0007669"/>
    <property type="project" value="InterPro"/>
</dbReference>
<dbReference type="InterPro" id="IPR014756">
    <property type="entry name" value="Ig_E-set"/>
</dbReference>
<dbReference type="PIRSF" id="PIRSF000463">
    <property type="entry name" value="GlgB"/>
    <property type="match status" value="1"/>
</dbReference>
<dbReference type="PANTHER" id="PTHR43651:SF3">
    <property type="entry name" value="1,4-ALPHA-GLUCAN-BRANCHING ENZYME"/>
    <property type="match status" value="1"/>
</dbReference>
<dbReference type="Gene3D" id="2.60.40.1180">
    <property type="entry name" value="Golgi alpha-mannosidase II"/>
    <property type="match status" value="1"/>
</dbReference>
<keyword evidence="14" id="KW-1185">Reference proteome</keyword>
<dbReference type="InterPro" id="IPR004193">
    <property type="entry name" value="Glyco_hydro_13_N"/>
</dbReference>
<dbReference type="Pfam" id="PF02922">
    <property type="entry name" value="CBM_48"/>
    <property type="match status" value="1"/>
</dbReference>
<organism evidence="13 14">
    <name type="scientific">Pedobacter cryotolerans</name>
    <dbReference type="NCBI Taxonomy" id="2571270"/>
    <lineage>
        <taxon>Bacteria</taxon>
        <taxon>Pseudomonadati</taxon>
        <taxon>Bacteroidota</taxon>
        <taxon>Sphingobacteriia</taxon>
        <taxon>Sphingobacteriales</taxon>
        <taxon>Sphingobacteriaceae</taxon>
        <taxon>Pedobacter</taxon>
    </lineage>
</organism>
<dbReference type="InterPro" id="IPR037439">
    <property type="entry name" value="Branching_enzy"/>
</dbReference>
<accession>A0A4V6WMY2</accession>
<reference evidence="13 14" key="1">
    <citation type="submission" date="2019-04" db="EMBL/GenBank/DDBJ databases">
        <title>Pedobacter sp. AR-2-6 sp. nov., isolated from Arctic soil.</title>
        <authorList>
            <person name="Dahal R.H."/>
            <person name="Kim D.-U."/>
        </authorList>
    </citation>
    <scope>NUCLEOTIDE SEQUENCE [LARGE SCALE GENOMIC DNA]</scope>
    <source>
        <strain evidence="13 14">AR-2-6</strain>
    </source>
</reference>
<evidence type="ECO:0000256" key="2">
    <source>
        <dbReference type="ARBA" id="ARBA00002953"/>
    </source>
</evidence>
<dbReference type="UniPathway" id="UPA00164"/>
<dbReference type="GO" id="GO:0003844">
    <property type="term" value="F:1,4-alpha-glucan branching enzyme activity"/>
    <property type="evidence" value="ECO:0007669"/>
    <property type="project" value="UniProtKB-UniRule"/>
</dbReference>
<dbReference type="AlphaFoldDB" id="A0A4V6WMY2"/>
<dbReference type="SUPFAM" id="SSF51011">
    <property type="entry name" value="Glycosyl hydrolase domain"/>
    <property type="match status" value="1"/>
</dbReference>
<proteinExistence type="inferred from homology"/>
<keyword evidence="6 10" id="KW-0328">Glycosyltransferase</keyword>
<evidence type="ECO:0000256" key="6">
    <source>
        <dbReference type="ARBA" id="ARBA00022676"/>
    </source>
</evidence>
<dbReference type="OrthoDB" id="9800174at2"/>
<evidence type="ECO:0000256" key="9">
    <source>
        <dbReference type="ARBA" id="ARBA00023277"/>
    </source>
</evidence>
<feature type="active site" description="Nucleophile" evidence="11">
    <location>
        <position position="405"/>
    </location>
</feature>
<gene>
    <name evidence="10 13" type="primary">glgB</name>
    <name evidence="13" type="ORF">FA045_13470</name>
</gene>
<dbReference type="PANTHER" id="PTHR43651">
    <property type="entry name" value="1,4-ALPHA-GLUCAN-BRANCHING ENZYME"/>
    <property type="match status" value="1"/>
</dbReference>
<comment type="caution">
    <text evidence="13">The sequence shown here is derived from an EMBL/GenBank/DDBJ whole genome shotgun (WGS) entry which is preliminary data.</text>
</comment>
<dbReference type="CDD" id="cd11322">
    <property type="entry name" value="AmyAc_Glg_BE"/>
    <property type="match status" value="1"/>
</dbReference>
<dbReference type="InterPro" id="IPR044143">
    <property type="entry name" value="GlgB_N_E_set_prok"/>
</dbReference>
<dbReference type="Gene3D" id="3.20.20.80">
    <property type="entry name" value="Glycosidases"/>
    <property type="match status" value="1"/>
</dbReference>
<dbReference type="HAMAP" id="MF_00685">
    <property type="entry name" value="GlgB"/>
    <property type="match status" value="1"/>
</dbReference>
<dbReference type="FunFam" id="3.20.20.80:FF:000003">
    <property type="entry name" value="1,4-alpha-glucan branching enzyme GlgB"/>
    <property type="match status" value="1"/>
</dbReference>
<comment type="pathway">
    <text evidence="3 10">Glycan biosynthesis; glycogen biosynthesis.</text>
</comment>
<keyword evidence="5 10" id="KW-0321">Glycogen metabolism</keyword>
<dbReference type="GO" id="GO:0004553">
    <property type="term" value="F:hydrolase activity, hydrolyzing O-glycosyl compounds"/>
    <property type="evidence" value="ECO:0007669"/>
    <property type="project" value="InterPro"/>
</dbReference>
<dbReference type="RefSeq" id="WP_136877601.1">
    <property type="nucleotide sequence ID" value="NZ_SWBO01000007.1"/>
</dbReference>
<dbReference type="InterPro" id="IPR006407">
    <property type="entry name" value="GlgB"/>
</dbReference>
<sequence>MANTKKTSTTEPAKGIVKVKATKPVVVEKIENSFTDYSKSVWVHSLLTDFDIALFVSGKHFRLYEKMGAHLLTVNKTAGTYFSVWAPNAQEVNVIGNFNEWNKESHKLNKRWDASGIWEGFIPHVTKGEVYKYYIKGFDGSDIEKGDPFALLWEHPPQKASIVWDTAYTWKDKDWLKKREKLTALDKPMSVYELHLGSWQRDPSNPERVLSYGEIATSLVPYILDMGFTHVELMPIMEYPYYPSWGYQITGYFAASSRHGSPQDLMYLIEELHKKDIGVILDWVPSHFPGDANGLFSFDGTHLYEHADMRKGFHPDWKSYIFNYDRNEVRSFLISNAMFWLDQFHADGLRVDAVASMLYFDFSRGEGEFGTNEYGGTENLGAVKFLKDMNEAVYGNFKGVHTIAEESSTYDGVTRPVFAGGLGFGMKWMMGWMNDTLKYFKNDPIARKHHHHQLTFSMTYAFTENFMLPFSHDEVVHGKSSMIYKMPGDEWQKFANLRTLYAYMFTHPGTKLLFMGNEFAQTNEWNFTESLSWDLLQHAPHKGMQELVKALNKLYRTEPALYKYNFSYDGFEWINADDADNSVFVYSRKSDKAKDTLIVVLNLTPVFRETYRIGVPKGNWKEIFNTDTEAFYGSGKLNLKTLPSENKPWDNQTQSIAVNIPPLGVCVFKKR</sequence>
<dbReference type="InterPro" id="IPR013780">
    <property type="entry name" value="Glyco_hydro_b"/>
</dbReference>
<dbReference type="CDD" id="cd02855">
    <property type="entry name" value="E_set_GBE_prok_N"/>
    <property type="match status" value="1"/>
</dbReference>
<evidence type="ECO:0000256" key="5">
    <source>
        <dbReference type="ARBA" id="ARBA00022600"/>
    </source>
</evidence>
<comment type="catalytic activity">
    <reaction evidence="1 10">
        <text>Transfers a segment of a (1-&gt;4)-alpha-D-glucan chain to a primary hydroxy group in a similar glucan chain.</text>
        <dbReference type="EC" id="2.4.1.18"/>
    </reaction>
</comment>
<evidence type="ECO:0000256" key="7">
    <source>
        <dbReference type="ARBA" id="ARBA00022679"/>
    </source>
</evidence>
<dbReference type="InterPro" id="IPR006048">
    <property type="entry name" value="A-amylase/branching_C"/>
</dbReference>
<dbReference type="NCBIfam" id="NF003811">
    <property type="entry name" value="PRK05402.1"/>
    <property type="match status" value="1"/>
</dbReference>
<dbReference type="GO" id="GO:0005829">
    <property type="term" value="C:cytosol"/>
    <property type="evidence" value="ECO:0007669"/>
    <property type="project" value="TreeGrafter"/>
</dbReference>
<comment type="function">
    <text evidence="2 10">Catalyzes the formation of the alpha-1,6-glucosidic linkages in glycogen by scission of a 1,4-alpha-linked oligosaccharide from growing alpha-1,4-glucan chains and the subsequent attachment of the oligosaccharide to the alpha-1,6 position.</text>
</comment>
<dbReference type="Proteomes" id="UP000310477">
    <property type="component" value="Unassembled WGS sequence"/>
</dbReference>
<dbReference type="FunFam" id="2.60.40.1180:FF:000002">
    <property type="entry name" value="1,4-alpha-glucan branching enzyme GlgB"/>
    <property type="match status" value="1"/>
</dbReference>
<feature type="active site" description="Nucleophile" evidence="10 11">
    <location>
        <position position="352"/>
    </location>
</feature>
<dbReference type="GO" id="GO:0005978">
    <property type="term" value="P:glycogen biosynthetic process"/>
    <property type="evidence" value="ECO:0007669"/>
    <property type="project" value="UniProtKB-UniRule"/>
</dbReference>
<dbReference type="EC" id="2.4.1.18" evidence="10"/>
<dbReference type="InterPro" id="IPR017853">
    <property type="entry name" value="GH"/>
</dbReference>
<comment type="subunit">
    <text evidence="10">Monomer.</text>
</comment>
<dbReference type="SUPFAM" id="SSF51445">
    <property type="entry name" value="(Trans)glycosidases"/>
    <property type="match status" value="1"/>
</dbReference>
<dbReference type="NCBIfam" id="NF008967">
    <property type="entry name" value="PRK12313.1"/>
    <property type="match status" value="1"/>
</dbReference>
<comment type="similarity">
    <text evidence="4 10">Belongs to the glycosyl hydrolase 13 family. GlgB subfamily.</text>
</comment>
<evidence type="ECO:0000313" key="13">
    <source>
        <dbReference type="EMBL" id="TKB99484.1"/>
    </source>
</evidence>
<evidence type="ECO:0000313" key="14">
    <source>
        <dbReference type="Proteomes" id="UP000310477"/>
    </source>
</evidence>
<keyword evidence="7 10" id="KW-0808">Transferase</keyword>
<dbReference type="SUPFAM" id="SSF81296">
    <property type="entry name" value="E set domains"/>
    <property type="match status" value="1"/>
</dbReference>
<dbReference type="InterPro" id="IPR013783">
    <property type="entry name" value="Ig-like_fold"/>
</dbReference>
<evidence type="ECO:0000256" key="11">
    <source>
        <dbReference type="PIRSR" id="PIRSR000463-1"/>
    </source>
</evidence>
<evidence type="ECO:0000256" key="1">
    <source>
        <dbReference type="ARBA" id="ARBA00000826"/>
    </source>
</evidence>
<feature type="domain" description="Glycosyl hydrolase family 13 catalytic" evidence="12">
    <location>
        <begin position="193"/>
        <end position="555"/>
    </location>
</feature>
<dbReference type="Gene3D" id="2.60.40.10">
    <property type="entry name" value="Immunoglobulins"/>
    <property type="match status" value="1"/>
</dbReference>
<name>A0A4V6WMY2_9SPHI</name>
<evidence type="ECO:0000259" key="12">
    <source>
        <dbReference type="SMART" id="SM00642"/>
    </source>
</evidence>
<dbReference type="EMBL" id="SWBO01000007">
    <property type="protein sequence ID" value="TKB99484.1"/>
    <property type="molecule type" value="Genomic_DNA"/>
</dbReference>
<dbReference type="Pfam" id="PF00128">
    <property type="entry name" value="Alpha-amylase"/>
    <property type="match status" value="2"/>
</dbReference>
<feature type="active site" description="Proton donor" evidence="10">
    <location>
        <position position="405"/>
    </location>
</feature>
<dbReference type="SMART" id="SM00642">
    <property type="entry name" value="Aamy"/>
    <property type="match status" value="1"/>
</dbReference>
<evidence type="ECO:0000256" key="4">
    <source>
        <dbReference type="ARBA" id="ARBA00009000"/>
    </source>
</evidence>
<evidence type="ECO:0000256" key="3">
    <source>
        <dbReference type="ARBA" id="ARBA00004964"/>
    </source>
</evidence>
<dbReference type="NCBIfam" id="TIGR01515">
    <property type="entry name" value="branching_enzym"/>
    <property type="match status" value="1"/>
</dbReference>
<evidence type="ECO:0000256" key="10">
    <source>
        <dbReference type="HAMAP-Rule" id="MF_00685"/>
    </source>
</evidence>
<dbReference type="FunFam" id="2.60.40.10:FF:000169">
    <property type="entry name" value="1,4-alpha-glucan branching enzyme GlgB"/>
    <property type="match status" value="1"/>
</dbReference>
<dbReference type="InterPro" id="IPR006047">
    <property type="entry name" value="GH13_cat_dom"/>
</dbReference>
<keyword evidence="9 10" id="KW-0119">Carbohydrate metabolism</keyword>
<dbReference type="Pfam" id="PF02806">
    <property type="entry name" value="Alpha-amylase_C"/>
    <property type="match status" value="1"/>
</dbReference>
<evidence type="ECO:0000256" key="8">
    <source>
        <dbReference type="ARBA" id="ARBA00023056"/>
    </source>
</evidence>
<keyword evidence="8 10" id="KW-0320">Glycogen biosynthesis</keyword>
<protein>
    <recommendedName>
        <fullName evidence="10">1,4-alpha-glucan branching enzyme GlgB</fullName>
        <ecNumber evidence="10">2.4.1.18</ecNumber>
    </recommendedName>
    <alternativeName>
        <fullName evidence="10">1,4-alpha-D-glucan:1,4-alpha-D-glucan 6-glucosyl-transferase</fullName>
    </alternativeName>
    <alternativeName>
        <fullName evidence="10">Alpha-(1-&gt;4)-glucan branching enzyme</fullName>
    </alternativeName>
    <alternativeName>
        <fullName evidence="10">Glycogen branching enzyme</fullName>
        <shortName evidence="10">BE</shortName>
    </alternativeName>
</protein>